<evidence type="ECO:0000256" key="11">
    <source>
        <dbReference type="ARBA" id="ARBA00022989"/>
    </source>
</evidence>
<evidence type="ECO:0000256" key="7">
    <source>
        <dbReference type="ARBA" id="ARBA00022692"/>
    </source>
</evidence>
<keyword evidence="12" id="KW-0902">Two-component regulatory system</keyword>
<keyword evidence="9 19" id="KW-0418">Kinase</keyword>
<evidence type="ECO:0000256" key="4">
    <source>
        <dbReference type="ARBA" id="ARBA00022475"/>
    </source>
</evidence>
<protein>
    <recommendedName>
        <fullName evidence="3">histidine kinase</fullName>
        <ecNumber evidence="3">2.7.13.3</ecNumber>
    </recommendedName>
</protein>
<feature type="region of interest" description="Disordered" evidence="14">
    <location>
        <begin position="742"/>
        <end position="761"/>
    </location>
</feature>
<dbReference type="EC" id="2.7.13.3" evidence="3"/>
<keyword evidence="10" id="KW-0067">ATP-binding</keyword>
<dbReference type="SMART" id="SM00091">
    <property type="entry name" value="PAS"/>
    <property type="match status" value="1"/>
</dbReference>
<sequence length="761" mass="83675">MNDASIRESDRRDSERQEAPDFGGMGFRFSLWGLPPLLVLLALITALTSFIILIGITPLVPSQEVVIIVLCLNGVMSLVLVGIIGREVWRVVKARRRGRAAARLHVRVVGLFGIVAVVPALLVALLASITLDRGLDRWFSVRTRAIVDNAVSVAQTYVREHAYSIRGDIMGMARDLQRIRPLWDQDRSRFRQAMTAQAVVRGLPAAMVIQRDLAIVERAPIRVGREFVVPSNLAVQDATEEQPLIYLPNDADFVGAVIPLKDFGDLFLYVARPVDPRVIQYLKETQAAVADYRLLEQQRFGVQVAFALLYAVISLTVLLCAVWLGIHFANRLVAPIRRLIGAADLVAAGNLYVQVPVHRGEGDLSSLAETFNKMTQELRTQRDDLVHARDQIDSRRRFTEAVLSGVGAGVIGLDSTGRISILNRPAEKLLGVTEAEVLGQELGAVLPEMGPLLAEAMQAAEQRSVQANITLTRNGRDRVIAVRVTTEQSREAEHGWVVTLDDITELVLAQRSSAWADVARRIAHEIKNPLTPIQLSAERLRRRYGKVIGEDREVFDQCTETIIRQVGDIGRMVDEFSSFARMPKPVAEAQDVAETARQVVFLMRVGNPDIAIEFDVPDAPVVARFDRRLISQALTNIVKNATEALAAVPPDERTEPPRIRVDLSADERRIIIDVIDNGKGLPSENRARLLEPYVTTREKGTGLGLAIVGKIMEEHGGGIELLDAPSGRGAWIRLTFSRDGGSASLNNNGAGETSPTSEHAG</sequence>
<evidence type="ECO:0000256" key="14">
    <source>
        <dbReference type="SAM" id="MobiDB-lite"/>
    </source>
</evidence>
<dbReference type="SUPFAM" id="SSF158472">
    <property type="entry name" value="HAMP domain-like"/>
    <property type="match status" value="1"/>
</dbReference>
<evidence type="ECO:0000256" key="10">
    <source>
        <dbReference type="ARBA" id="ARBA00022840"/>
    </source>
</evidence>
<dbReference type="InterPro" id="IPR004358">
    <property type="entry name" value="Sig_transdc_His_kin-like_C"/>
</dbReference>
<dbReference type="Pfam" id="PF00672">
    <property type="entry name" value="HAMP"/>
    <property type="match status" value="1"/>
</dbReference>
<accession>A0ABS5R556</accession>
<keyword evidence="13 15" id="KW-0472">Membrane</keyword>
<dbReference type="Proteomes" id="UP001166585">
    <property type="component" value="Unassembled WGS sequence"/>
</dbReference>
<dbReference type="InterPro" id="IPR036097">
    <property type="entry name" value="HisK_dim/P_sf"/>
</dbReference>
<keyword evidence="20" id="KW-1185">Reference proteome</keyword>
<keyword evidence="5" id="KW-0597">Phosphoprotein</keyword>
<dbReference type="SMART" id="SM00388">
    <property type="entry name" value="HisKA"/>
    <property type="match status" value="1"/>
</dbReference>
<feature type="compositionally biased region" description="Low complexity" evidence="14">
    <location>
        <begin position="742"/>
        <end position="751"/>
    </location>
</feature>
<dbReference type="Gene3D" id="3.30.565.10">
    <property type="entry name" value="Histidine kinase-like ATPase, C-terminal domain"/>
    <property type="match status" value="1"/>
</dbReference>
<organism evidence="19 20">
    <name type="scientific">Ancylobacter radicis</name>
    <dbReference type="NCBI Taxonomy" id="2836179"/>
    <lineage>
        <taxon>Bacteria</taxon>
        <taxon>Pseudomonadati</taxon>
        <taxon>Pseudomonadota</taxon>
        <taxon>Alphaproteobacteria</taxon>
        <taxon>Hyphomicrobiales</taxon>
        <taxon>Xanthobacteraceae</taxon>
        <taxon>Ancylobacter</taxon>
    </lineage>
</organism>
<proteinExistence type="predicted"/>
<dbReference type="InterPro" id="IPR005467">
    <property type="entry name" value="His_kinase_dom"/>
</dbReference>
<dbReference type="NCBIfam" id="TIGR00229">
    <property type="entry name" value="sensory_box"/>
    <property type="match status" value="1"/>
</dbReference>
<evidence type="ECO:0000256" key="15">
    <source>
        <dbReference type="SAM" id="Phobius"/>
    </source>
</evidence>
<dbReference type="InterPro" id="IPR035965">
    <property type="entry name" value="PAS-like_dom_sf"/>
</dbReference>
<dbReference type="InterPro" id="IPR017232">
    <property type="entry name" value="NtrY"/>
</dbReference>
<dbReference type="Pfam" id="PF00989">
    <property type="entry name" value="PAS"/>
    <property type="match status" value="1"/>
</dbReference>
<reference evidence="19" key="1">
    <citation type="submission" date="2021-05" db="EMBL/GenBank/DDBJ databases">
        <authorList>
            <person name="Sun Q."/>
            <person name="Inoue M."/>
        </authorList>
    </citation>
    <scope>NUCLEOTIDE SEQUENCE</scope>
    <source>
        <strain evidence="19">VKM B-3255</strain>
    </source>
</reference>
<keyword evidence="7 15" id="KW-0812">Transmembrane</keyword>
<dbReference type="SUPFAM" id="SSF55874">
    <property type="entry name" value="ATPase domain of HSP90 chaperone/DNA topoisomerase II/histidine kinase"/>
    <property type="match status" value="1"/>
</dbReference>
<feature type="transmembrane region" description="Helical" evidence="15">
    <location>
        <begin position="304"/>
        <end position="329"/>
    </location>
</feature>
<dbReference type="InterPro" id="IPR045671">
    <property type="entry name" value="NtrY-like_N"/>
</dbReference>
<dbReference type="InterPro" id="IPR003661">
    <property type="entry name" value="HisK_dim/P_dom"/>
</dbReference>
<dbReference type="EMBL" id="JAHCQH010000014">
    <property type="protein sequence ID" value="MBS9476342.1"/>
    <property type="molecule type" value="Genomic_DNA"/>
</dbReference>
<evidence type="ECO:0000256" key="5">
    <source>
        <dbReference type="ARBA" id="ARBA00022553"/>
    </source>
</evidence>
<keyword evidence="4" id="KW-1003">Cell membrane</keyword>
<dbReference type="SUPFAM" id="SSF55785">
    <property type="entry name" value="PYP-like sensor domain (PAS domain)"/>
    <property type="match status" value="1"/>
</dbReference>
<dbReference type="InterPro" id="IPR013767">
    <property type="entry name" value="PAS_fold"/>
</dbReference>
<dbReference type="InterPro" id="IPR000014">
    <property type="entry name" value="PAS"/>
</dbReference>
<keyword evidence="11 15" id="KW-1133">Transmembrane helix</keyword>
<dbReference type="PROSITE" id="PS50112">
    <property type="entry name" value="PAS"/>
    <property type="match status" value="1"/>
</dbReference>
<dbReference type="SUPFAM" id="SSF47384">
    <property type="entry name" value="Homodimeric domain of signal transducing histidine kinase"/>
    <property type="match status" value="1"/>
</dbReference>
<evidence type="ECO:0000313" key="20">
    <source>
        <dbReference type="Proteomes" id="UP001166585"/>
    </source>
</evidence>
<keyword evidence="6" id="KW-0808">Transferase</keyword>
<dbReference type="Gene3D" id="6.10.340.10">
    <property type="match status" value="1"/>
</dbReference>
<dbReference type="SMART" id="SM00304">
    <property type="entry name" value="HAMP"/>
    <property type="match status" value="1"/>
</dbReference>
<dbReference type="PROSITE" id="PS50109">
    <property type="entry name" value="HIS_KIN"/>
    <property type="match status" value="1"/>
</dbReference>
<dbReference type="Gene3D" id="1.10.287.130">
    <property type="match status" value="1"/>
</dbReference>
<dbReference type="CDD" id="cd00130">
    <property type="entry name" value="PAS"/>
    <property type="match status" value="1"/>
</dbReference>
<dbReference type="InterPro" id="IPR003594">
    <property type="entry name" value="HATPase_dom"/>
</dbReference>
<dbReference type="PANTHER" id="PTHR43065">
    <property type="entry name" value="SENSOR HISTIDINE KINASE"/>
    <property type="match status" value="1"/>
</dbReference>
<comment type="catalytic activity">
    <reaction evidence="1">
        <text>ATP + protein L-histidine = ADP + protein N-phospho-L-histidine.</text>
        <dbReference type="EC" id="2.7.13.3"/>
    </reaction>
</comment>
<dbReference type="PANTHER" id="PTHR43065:SF10">
    <property type="entry name" value="PEROXIDE STRESS-ACTIVATED HISTIDINE KINASE MAK3"/>
    <property type="match status" value="1"/>
</dbReference>
<evidence type="ECO:0000256" key="13">
    <source>
        <dbReference type="ARBA" id="ARBA00023136"/>
    </source>
</evidence>
<dbReference type="Pfam" id="PF00512">
    <property type="entry name" value="HisKA"/>
    <property type="match status" value="1"/>
</dbReference>
<feature type="domain" description="Histidine kinase" evidence="16">
    <location>
        <begin position="521"/>
        <end position="740"/>
    </location>
</feature>
<feature type="transmembrane region" description="Helical" evidence="15">
    <location>
        <begin position="37"/>
        <end position="59"/>
    </location>
</feature>
<evidence type="ECO:0000259" key="16">
    <source>
        <dbReference type="PROSITE" id="PS50109"/>
    </source>
</evidence>
<dbReference type="CDD" id="cd06225">
    <property type="entry name" value="HAMP"/>
    <property type="match status" value="1"/>
</dbReference>
<gene>
    <name evidence="19" type="ORF">KIP89_04395</name>
</gene>
<evidence type="ECO:0000256" key="6">
    <source>
        <dbReference type="ARBA" id="ARBA00022679"/>
    </source>
</evidence>
<dbReference type="RefSeq" id="WP_213754192.1">
    <property type="nucleotide sequence ID" value="NZ_JAHCQH010000014.1"/>
</dbReference>
<dbReference type="InterPro" id="IPR036890">
    <property type="entry name" value="HATPase_C_sf"/>
</dbReference>
<evidence type="ECO:0000256" key="2">
    <source>
        <dbReference type="ARBA" id="ARBA00004651"/>
    </source>
</evidence>
<feature type="transmembrane region" description="Helical" evidence="15">
    <location>
        <begin position="106"/>
        <end position="129"/>
    </location>
</feature>
<name>A0ABS5R556_9HYPH</name>
<dbReference type="Pfam" id="PF19312">
    <property type="entry name" value="NtrY_N"/>
    <property type="match status" value="1"/>
</dbReference>
<feature type="domain" description="HAMP" evidence="18">
    <location>
        <begin position="330"/>
        <end position="383"/>
    </location>
</feature>
<feature type="domain" description="PAS" evidence="17">
    <location>
        <begin position="395"/>
        <end position="468"/>
    </location>
</feature>
<feature type="transmembrane region" description="Helical" evidence="15">
    <location>
        <begin position="65"/>
        <end position="85"/>
    </location>
</feature>
<keyword evidence="8" id="KW-0547">Nucleotide-binding</keyword>
<evidence type="ECO:0000256" key="8">
    <source>
        <dbReference type="ARBA" id="ARBA00022741"/>
    </source>
</evidence>
<dbReference type="Pfam" id="PF02518">
    <property type="entry name" value="HATPase_c"/>
    <property type="match status" value="1"/>
</dbReference>
<evidence type="ECO:0000256" key="1">
    <source>
        <dbReference type="ARBA" id="ARBA00000085"/>
    </source>
</evidence>
<comment type="subcellular location">
    <subcellularLocation>
        <location evidence="2">Cell membrane</location>
        <topology evidence="2">Multi-pass membrane protein</topology>
    </subcellularLocation>
</comment>
<dbReference type="CDD" id="cd00082">
    <property type="entry name" value="HisKA"/>
    <property type="match status" value="1"/>
</dbReference>
<evidence type="ECO:0000313" key="19">
    <source>
        <dbReference type="EMBL" id="MBS9476342.1"/>
    </source>
</evidence>
<dbReference type="SMART" id="SM00387">
    <property type="entry name" value="HATPase_c"/>
    <property type="match status" value="1"/>
</dbReference>
<dbReference type="Gene3D" id="3.30.450.20">
    <property type="entry name" value="PAS domain"/>
    <property type="match status" value="1"/>
</dbReference>
<evidence type="ECO:0000259" key="18">
    <source>
        <dbReference type="PROSITE" id="PS50885"/>
    </source>
</evidence>
<evidence type="ECO:0000259" key="17">
    <source>
        <dbReference type="PROSITE" id="PS50112"/>
    </source>
</evidence>
<evidence type="ECO:0000256" key="12">
    <source>
        <dbReference type="ARBA" id="ARBA00023012"/>
    </source>
</evidence>
<dbReference type="InterPro" id="IPR003660">
    <property type="entry name" value="HAMP_dom"/>
</dbReference>
<evidence type="ECO:0000256" key="3">
    <source>
        <dbReference type="ARBA" id="ARBA00012438"/>
    </source>
</evidence>
<dbReference type="PROSITE" id="PS50885">
    <property type="entry name" value="HAMP"/>
    <property type="match status" value="1"/>
</dbReference>
<dbReference type="PRINTS" id="PR00344">
    <property type="entry name" value="BCTRLSENSOR"/>
</dbReference>
<dbReference type="PIRSF" id="PIRSF037532">
    <property type="entry name" value="STHK_NtrY"/>
    <property type="match status" value="1"/>
</dbReference>
<evidence type="ECO:0000256" key="9">
    <source>
        <dbReference type="ARBA" id="ARBA00022777"/>
    </source>
</evidence>
<dbReference type="GO" id="GO:0016301">
    <property type="term" value="F:kinase activity"/>
    <property type="evidence" value="ECO:0007669"/>
    <property type="project" value="UniProtKB-KW"/>
</dbReference>
<comment type="caution">
    <text evidence="19">The sequence shown here is derived from an EMBL/GenBank/DDBJ whole genome shotgun (WGS) entry which is preliminary data.</text>
</comment>